<accession>A0ABX2D0P1</accession>
<proteinExistence type="predicted"/>
<dbReference type="EMBL" id="SRRZ01000058">
    <property type="protein sequence ID" value="NQE35537.1"/>
    <property type="molecule type" value="Genomic_DNA"/>
</dbReference>
<protein>
    <recommendedName>
        <fullName evidence="3">ParA family protein</fullName>
    </recommendedName>
</protein>
<organism evidence="1 2">
    <name type="scientific">Microcoleus asticus IPMA8</name>
    <dbReference type="NCBI Taxonomy" id="2563858"/>
    <lineage>
        <taxon>Bacteria</taxon>
        <taxon>Bacillati</taxon>
        <taxon>Cyanobacteriota</taxon>
        <taxon>Cyanophyceae</taxon>
        <taxon>Oscillatoriophycideae</taxon>
        <taxon>Oscillatoriales</taxon>
        <taxon>Microcoleaceae</taxon>
        <taxon>Microcoleus</taxon>
        <taxon>Microcoleus asticus</taxon>
    </lineage>
</organism>
<sequence length="96" mass="10512">MAIAPCSIHSVRQSLPQTVMFLSRAVKGTKLKTEAMELLGKLARTIKVLNPVVHQKQVIADSSRQAATVWDLGGQPASYSGKEYSRLFKEIMGALK</sequence>
<reference evidence="1 2" key="1">
    <citation type="journal article" date="2020" name="Sci. Rep.">
        <title>A novel cyanobacterial geosmin producer, revising GeoA distribution and dispersion patterns in Bacteria.</title>
        <authorList>
            <person name="Churro C."/>
            <person name="Semedo-Aguiar A.P."/>
            <person name="Silva A.D."/>
            <person name="Pereira-Leal J.B."/>
            <person name="Leite R.B."/>
        </authorList>
    </citation>
    <scope>NUCLEOTIDE SEQUENCE [LARGE SCALE GENOMIC DNA]</scope>
    <source>
        <strain evidence="1 2">IPMA8</strain>
    </source>
</reference>
<evidence type="ECO:0000313" key="1">
    <source>
        <dbReference type="EMBL" id="NQE35537.1"/>
    </source>
</evidence>
<keyword evidence="2" id="KW-1185">Reference proteome</keyword>
<name>A0ABX2D0P1_9CYAN</name>
<comment type="caution">
    <text evidence="1">The sequence shown here is derived from an EMBL/GenBank/DDBJ whole genome shotgun (WGS) entry which is preliminary data.</text>
</comment>
<gene>
    <name evidence="1" type="ORF">E5S67_03272</name>
</gene>
<dbReference type="Proteomes" id="UP000702425">
    <property type="component" value="Unassembled WGS sequence"/>
</dbReference>
<evidence type="ECO:0008006" key="3">
    <source>
        <dbReference type="Google" id="ProtNLM"/>
    </source>
</evidence>
<evidence type="ECO:0000313" key="2">
    <source>
        <dbReference type="Proteomes" id="UP000702425"/>
    </source>
</evidence>